<dbReference type="InterPro" id="IPR032710">
    <property type="entry name" value="NTF2-like_dom_sf"/>
</dbReference>
<name>A0A1H8UBF8_9FIRM</name>
<keyword evidence="3" id="KW-1185">Reference proteome</keyword>
<dbReference type="EMBL" id="FODY01000008">
    <property type="protein sequence ID" value="SEP00570.1"/>
    <property type="molecule type" value="Genomic_DNA"/>
</dbReference>
<evidence type="ECO:0000313" key="3">
    <source>
        <dbReference type="Proteomes" id="UP000198847"/>
    </source>
</evidence>
<dbReference type="SUPFAM" id="SSF54427">
    <property type="entry name" value="NTF2-like"/>
    <property type="match status" value="1"/>
</dbReference>
<dbReference type="Gene3D" id="3.10.450.50">
    <property type="match status" value="1"/>
</dbReference>
<reference evidence="2 3" key="1">
    <citation type="submission" date="2016-10" db="EMBL/GenBank/DDBJ databases">
        <authorList>
            <person name="de Groot N.N."/>
        </authorList>
    </citation>
    <scope>NUCLEOTIDE SEQUENCE [LARGE SCALE GENOMIC DNA]</scope>
    <source>
        <strain evidence="2 3">DSM 13305</strain>
    </source>
</reference>
<gene>
    <name evidence="2" type="ORF">SAMN04490178_108122</name>
</gene>
<evidence type="ECO:0000259" key="1">
    <source>
        <dbReference type="Pfam" id="PF12680"/>
    </source>
</evidence>
<evidence type="ECO:0000313" key="2">
    <source>
        <dbReference type="EMBL" id="SEP00570.1"/>
    </source>
</evidence>
<dbReference type="Proteomes" id="UP000198847">
    <property type="component" value="Unassembled WGS sequence"/>
</dbReference>
<feature type="domain" description="SnoaL-like" evidence="1">
    <location>
        <begin position="13"/>
        <end position="104"/>
    </location>
</feature>
<dbReference type="InterPro" id="IPR037401">
    <property type="entry name" value="SnoaL-like"/>
</dbReference>
<dbReference type="AlphaFoldDB" id="A0A1H8UBF8"/>
<dbReference type="Pfam" id="PF12680">
    <property type="entry name" value="SnoaL_2"/>
    <property type="match status" value="1"/>
</dbReference>
<proteinExistence type="predicted"/>
<dbReference type="STRING" id="112903.SAMN04490178_108122"/>
<organism evidence="2 3">
    <name type="scientific">Propionispora vibrioides</name>
    <dbReference type="NCBI Taxonomy" id="112903"/>
    <lineage>
        <taxon>Bacteria</taxon>
        <taxon>Bacillati</taxon>
        <taxon>Bacillota</taxon>
        <taxon>Negativicutes</taxon>
        <taxon>Selenomonadales</taxon>
        <taxon>Sporomusaceae</taxon>
        <taxon>Propionispora</taxon>
    </lineage>
</organism>
<protein>
    <submittedName>
        <fullName evidence="2">SnoaL-like domain-containing protein</fullName>
    </submittedName>
</protein>
<accession>A0A1H8UBF8</accession>
<sequence length="114" mass="12753">MSVSVKLPPRIDTFMQAKSSGDSQAFVACFAEEAVVYTEGQEFRGKDAIRQWFEDSAKYKNQYLVMGFSAKRQESILSARVSGDFAGSPVLLDYFFTTRDGLITSLRIVTMEDA</sequence>